<name>A0A0E9W021_ANGAN</name>
<protein>
    <submittedName>
        <fullName evidence="1">Uncharacterized protein</fullName>
    </submittedName>
</protein>
<dbReference type="EMBL" id="GBXM01025687">
    <property type="protein sequence ID" value="JAH82890.1"/>
    <property type="molecule type" value="Transcribed_RNA"/>
</dbReference>
<organism evidence="1">
    <name type="scientific">Anguilla anguilla</name>
    <name type="common">European freshwater eel</name>
    <name type="synonym">Muraena anguilla</name>
    <dbReference type="NCBI Taxonomy" id="7936"/>
    <lineage>
        <taxon>Eukaryota</taxon>
        <taxon>Metazoa</taxon>
        <taxon>Chordata</taxon>
        <taxon>Craniata</taxon>
        <taxon>Vertebrata</taxon>
        <taxon>Euteleostomi</taxon>
        <taxon>Actinopterygii</taxon>
        <taxon>Neopterygii</taxon>
        <taxon>Teleostei</taxon>
        <taxon>Anguilliformes</taxon>
        <taxon>Anguillidae</taxon>
        <taxon>Anguilla</taxon>
    </lineage>
</organism>
<evidence type="ECO:0000313" key="1">
    <source>
        <dbReference type="EMBL" id="JAH82890.1"/>
    </source>
</evidence>
<reference evidence="1" key="1">
    <citation type="submission" date="2014-11" db="EMBL/GenBank/DDBJ databases">
        <authorList>
            <person name="Amaro Gonzalez C."/>
        </authorList>
    </citation>
    <scope>NUCLEOTIDE SEQUENCE</scope>
</reference>
<reference evidence="1" key="2">
    <citation type="journal article" date="2015" name="Fish Shellfish Immunol.">
        <title>Early steps in the European eel (Anguilla anguilla)-Vibrio vulnificus interaction in the gills: Role of the RtxA13 toxin.</title>
        <authorList>
            <person name="Callol A."/>
            <person name="Pajuelo D."/>
            <person name="Ebbesson L."/>
            <person name="Teles M."/>
            <person name="MacKenzie S."/>
            <person name="Amaro C."/>
        </authorList>
    </citation>
    <scope>NUCLEOTIDE SEQUENCE</scope>
</reference>
<proteinExistence type="predicted"/>
<sequence length="64" mass="7308">MLFSFIISSSIYFNSAIKNLYNKQCLLVSTGFVVNNDNKLSLYSASPTGIQSTFHKQQYRMKYG</sequence>
<dbReference type="AlphaFoldDB" id="A0A0E9W021"/>
<accession>A0A0E9W021</accession>